<evidence type="ECO:0000313" key="3">
    <source>
        <dbReference type="Proteomes" id="UP000184267"/>
    </source>
</evidence>
<protein>
    <submittedName>
        <fullName evidence="2">Uncharacterized protein</fullName>
    </submittedName>
</protein>
<dbReference type="EMBL" id="MNAD01000815">
    <property type="protein sequence ID" value="OJT10129.1"/>
    <property type="molecule type" value="Genomic_DNA"/>
</dbReference>
<proteinExistence type="predicted"/>
<name>A0A1M2VR85_TRAPU</name>
<evidence type="ECO:0000313" key="2">
    <source>
        <dbReference type="EMBL" id="OJT10129.1"/>
    </source>
</evidence>
<feature type="region of interest" description="Disordered" evidence="1">
    <location>
        <begin position="125"/>
        <end position="166"/>
    </location>
</feature>
<reference evidence="2 3" key="1">
    <citation type="submission" date="2016-10" db="EMBL/GenBank/DDBJ databases">
        <title>Genome sequence of the basidiomycete white-rot fungus Trametes pubescens.</title>
        <authorList>
            <person name="Makela M.R."/>
            <person name="Granchi Z."/>
            <person name="Peng M."/>
            <person name="De Vries R.P."/>
            <person name="Grigoriev I."/>
            <person name="Riley R."/>
            <person name="Hilden K."/>
        </authorList>
    </citation>
    <scope>NUCLEOTIDE SEQUENCE [LARGE SCALE GENOMIC DNA]</scope>
    <source>
        <strain evidence="2 3">FBCC735</strain>
    </source>
</reference>
<dbReference type="AlphaFoldDB" id="A0A1M2VR85"/>
<dbReference type="STRING" id="154538.A0A1M2VR85"/>
<sequence length="166" mass="17853">MDAVHGIVVAEHNDSVLTHAEQITSIFGNIIVPGRYLVEVLPSLSFLPSWLPGVKFKREPYTLVFTNSWPNRPPGDVNFGSRRLISSLGNFAACRMAPATGNAASTLSGPRVTSSLTAPMPRPLGALPPALSQCGKQYQDTLPESRQFPKGHCPRDPHDPQTSAGP</sequence>
<feature type="compositionally biased region" description="Polar residues" evidence="1">
    <location>
        <begin position="134"/>
        <end position="144"/>
    </location>
</feature>
<organism evidence="2 3">
    <name type="scientific">Trametes pubescens</name>
    <name type="common">White-rot fungus</name>
    <dbReference type="NCBI Taxonomy" id="154538"/>
    <lineage>
        <taxon>Eukaryota</taxon>
        <taxon>Fungi</taxon>
        <taxon>Dikarya</taxon>
        <taxon>Basidiomycota</taxon>
        <taxon>Agaricomycotina</taxon>
        <taxon>Agaricomycetes</taxon>
        <taxon>Polyporales</taxon>
        <taxon>Polyporaceae</taxon>
        <taxon>Trametes</taxon>
    </lineage>
</organism>
<dbReference type="Proteomes" id="UP000184267">
    <property type="component" value="Unassembled WGS sequence"/>
</dbReference>
<accession>A0A1M2VR85</accession>
<gene>
    <name evidence="2" type="ORF">TRAPUB_13387</name>
</gene>
<keyword evidence="3" id="KW-1185">Reference proteome</keyword>
<evidence type="ECO:0000256" key="1">
    <source>
        <dbReference type="SAM" id="MobiDB-lite"/>
    </source>
</evidence>
<comment type="caution">
    <text evidence="2">The sequence shown here is derived from an EMBL/GenBank/DDBJ whole genome shotgun (WGS) entry which is preliminary data.</text>
</comment>